<reference evidence="2" key="1">
    <citation type="journal article" date="2023" name="Nat. Plants">
        <title>Single-cell RNA sequencing provides a high-resolution roadmap for understanding the multicellular compartmentation of specialized metabolism.</title>
        <authorList>
            <person name="Sun S."/>
            <person name="Shen X."/>
            <person name="Li Y."/>
            <person name="Li Y."/>
            <person name="Wang S."/>
            <person name="Li R."/>
            <person name="Zhang H."/>
            <person name="Shen G."/>
            <person name="Guo B."/>
            <person name="Wei J."/>
            <person name="Xu J."/>
            <person name="St-Pierre B."/>
            <person name="Chen S."/>
            <person name="Sun C."/>
        </authorList>
    </citation>
    <scope>NUCLEOTIDE SEQUENCE [LARGE SCALE GENOMIC DNA]</scope>
</reference>
<evidence type="ECO:0000313" key="2">
    <source>
        <dbReference type="Proteomes" id="UP001060085"/>
    </source>
</evidence>
<comment type="caution">
    <text evidence="1">The sequence shown here is derived from an EMBL/GenBank/DDBJ whole genome shotgun (WGS) entry which is preliminary data.</text>
</comment>
<proteinExistence type="predicted"/>
<organism evidence="1 2">
    <name type="scientific">Catharanthus roseus</name>
    <name type="common">Madagascar periwinkle</name>
    <name type="synonym">Vinca rosea</name>
    <dbReference type="NCBI Taxonomy" id="4058"/>
    <lineage>
        <taxon>Eukaryota</taxon>
        <taxon>Viridiplantae</taxon>
        <taxon>Streptophyta</taxon>
        <taxon>Embryophyta</taxon>
        <taxon>Tracheophyta</taxon>
        <taxon>Spermatophyta</taxon>
        <taxon>Magnoliopsida</taxon>
        <taxon>eudicotyledons</taxon>
        <taxon>Gunneridae</taxon>
        <taxon>Pentapetalae</taxon>
        <taxon>asterids</taxon>
        <taxon>lamiids</taxon>
        <taxon>Gentianales</taxon>
        <taxon>Apocynaceae</taxon>
        <taxon>Rauvolfioideae</taxon>
        <taxon>Vinceae</taxon>
        <taxon>Catharanthinae</taxon>
        <taxon>Catharanthus</taxon>
    </lineage>
</organism>
<evidence type="ECO:0000313" key="1">
    <source>
        <dbReference type="EMBL" id="KAI5675818.1"/>
    </source>
</evidence>
<gene>
    <name evidence="1" type="ORF">M9H77_06768</name>
</gene>
<name>A0ACC0BT14_CATRO</name>
<accession>A0ACC0BT14</accession>
<protein>
    <submittedName>
        <fullName evidence="1">Uncharacterized protein</fullName>
    </submittedName>
</protein>
<sequence>MKLISFVSQISQKHLLEGGFDIKLCGMIFKSIKFHPRSEGENEQNNQKIKHHKFKPQNEAPNLSPKFKLQIEAPNLRHIPTIYQAPSIPATPPRRAIKFSQASMVFPPAACWSCILPGFVARLGKT</sequence>
<dbReference type="EMBL" id="CM044702">
    <property type="protein sequence ID" value="KAI5675818.1"/>
    <property type="molecule type" value="Genomic_DNA"/>
</dbReference>
<dbReference type="Proteomes" id="UP001060085">
    <property type="component" value="Linkage Group LG02"/>
</dbReference>
<keyword evidence="2" id="KW-1185">Reference proteome</keyword>